<dbReference type="CDD" id="cd05403">
    <property type="entry name" value="NT_KNTase_like"/>
    <property type="match status" value="1"/>
</dbReference>
<reference evidence="2 3" key="1">
    <citation type="submission" date="2017-11" db="EMBL/GenBank/DDBJ databases">
        <title>Complete genome of a free-living desiccation-tolerant cyanobacterium and its photosynthetic adaptation to extreme terrestrial habitat.</title>
        <authorList>
            <person name="Shang J."/>
        </authorList>
    </citation>
    <scope>NUCLEOTIDE SEQUENCE [LARGE SCALE GENOMIC DNA]</scope>
    <source>
        <strain evidence="2 3">CCNUN1</strain>
    </source>
</reference>
<dbReference type="Gene3D" id="1.20.120.330">
    <property type="entry name" value="Nucleotidyltransferases domain 2"/>
    <property type="match status" value="1"/>
</dbReference>
<dbReference type="KEGG" id="nfl:COO91_00333"/>
<evidence type="ECO:0000313" key="2">
    <source>
        <dbReference type="EMBL" id="AUB34510.1"/>
    </source>
</evidence>
<dbReference type="InterPro" id="IPR043519">
    <property type="entry name" value="NT_sf"/>
</dbReference>
<dbReference type="Pfam" id="PF01909">
    <property type="entry name" value="NTP_transf_2"/>
    <property type="match status" value="1"/>
</dbReference>
<accession>A0A2K8SGM6</accession>
<dbReference type="OrthoDB" id="7375008at2"/>
<proteinExistence type="predicted"/>
<dbReference type="SUPFAM" id="SSF81301">
    <property type="entry name" value="Nucleotidyltransferase"/>
    <property type="match status" value="1"/>
</dbReference>
<dbReference type="GO" id="GO:0016779">
    <property type="term" value="F:nucleotidyltransferase activity"/>
    <property type="evidence" value="ECO:0007669"/>
    <property type="project" value="InterPro"/>
</dbReference>
<dbReference type="Gene3D" id="3.30.460.10">
    <property type="entry name" value="Beta Polymerase, domain 2"/>
    <property type="match status" value="1"/>
</dbReference>
<keyword evidence="2" id="KW-0808">Transferase</keyword>
<dbReference type="InterPro" id="IPR002934">
    <property type="entry name" value="Polymerase_NTP_transf_dom"/>
</dbReference>
<organism evidence="2 3">
    <name type="scientific">Nostoc flagelliforme CCNUN1</name>
    <dbReference type="NCBI Taxonomy" id="2038116"/>
    <lineage>
        <taxon>Bacteria</taxon>
        <taxon>Bacillati</taxon>
        <taxon>Cyanobacteriota</taxon>
        <taxon>Cyanophyceae</taxon>
        <taxon>Nostocales</taxon>
        <taxon>Nostocaceae</taxon>
        <taxon>Nostoc</taxon>
    </lineage>
</organism>
<evidence type="ECO:0000259" key="1">
    <source>
        <dbReference type="Pfam" id="PF01909"/>
    </source>
</evidence>
<protein>
    <submittedName>
        <fullName evidence="2">Putative nucleotidyltransferase</fullName>
    </submittedName>
</protein>
<evidence type="ECO:0000313" key="3">
    <source>
        <dbReference type="Proteomes" id="UP000232003"/>
    </source>
</evidence>
<sequence length="267" mass="30779">MPVPEPQRELLEQILAKLKTDNRLLGVAIGGSYLSRKMDEYSDLDLIIVVDDVHYQQVLKERQLLASKLGKLLAAFTGEHVGEPRLLICLYDSPLIHVDLKFLLLQDFQTDRIENPIILWERGNLLTLAVSDNPRNYPPFDPQWIEDRFWVWVHYGATKLGRGELFEVIDFLSFLRGQVLAPLAKVQAGLLPRGVRNLETEIPFYLNDFRQTIPAKHDQEEIGRSLQHTIRFYCQLRSKLAMSELIIHSQAEAASTKYLQSVIDKFK</sequence>
<gene>
    <name evidence="2" type="ORF">COO91_00333</name>
</gene>
<dbReference type="AlphaFoldDB" id="A0A2K8SGM6"/>
<feature type="domain" description="Polymerase nucleotidyl transferase" evidence="1">
    <location>
        <begin position="11"/>
        <end position="72"/>
    </location>
</feature>
<dbReference type="EMBL" id="CP024785">
    <property type="protein sequence ID" value="AUB34510.1"/>
    <property type="molecule type" value="Genomic_DNA"/>
</dbReference>
<name>A0A2K8SGM6_9NOSO</name>
<keyword evidence="3" id="KW-1185">Reference proteome</keyword>
<dbReference type="Proteomes" id="UP000232003">
    <property type="component" value="Chromosome"/>
</dbReference>
<dbReference type="RefSeq" id="WP_100897102.1">
    <property type="nucleotide sequence ID" value="NZ_CAWNNC010000001.1"/>
</dbReference>